<dbReference type="InterPro" id="IPR013766">
    <property type="entry name" value="Thioredoxin_domain"/>
</dbReference>
<evidence type="ECO:0000256" key="5">
    <source>
        <dbReference type="ARBA" id="ARBA00022989"/>
    </source>
</evidence>
<evidence type="ECO:0000313" key="13">
    <source>
        <dbReference type="EMBL" id="WOL12712.1"/>
    </source>
</evidence>
<dbReference type="PROSITE" id="PS51257">
    <property type="entry name" value="PROKAR_LIPOPROTEIN"/>
    <property type="match status" value="1"/>
</dbReference>
<comment type="function">
    <text evidence="9">Acts as a protein-folding catalyst that interacts with nascent polypeptides to catalyze the formation, isomerization, and reduction or oxidation of disulfide bonds. May play a role in storage protein biogenesis.</text>
</comment>
<dbReference type="Pfam" id="PF00085">
    <property type="entry name" value="Thioredoxin"/>
    <property type="match status" value="1"/>
</dbReference>
<dbReference type="GO" id="GO:0003756">
    <property type="term" value="F:protein disulfide isomerase activity"/>
    <property type="evidence" value="ECO:0007669"/>
    <property type="project" value="TreeGrafter"/>
</dbReference>
<dbReference type="PANTHER" id="PTHR18929">
    <property type="entry name" value="PROTEIN DISULFIDE ISOMERASE"/>
    <property type="match status" value="1"/>
</dbReference>
<evidence type="ECO:0000256" key="9">
    <source>
        <dbReference type="ARBA" id="ARBA00060135"/>
    </source>
</evidence>
<keyword evidence="5" id="KW-1133">Transmembrane helix</keyword>
<evidence type="ECO:0000256" key="2">
    <source>
        <dbReference type="ARBA" id="ARBA00006347"/>
    </source>
</evidence>
<keyword evidence="7" id="KW-1015">Disulfide bond</keyword>
<keyword evidence="13" id="KW-0413">Isomerase</keyword>
<evidence type="ECO:0000256" key="11">
    <source>
        <dbReference type="SAM" id="SignalP"/>
    </source>
</evidence>
<evidence type="ECO:0000256" key="7">
    <source>
        <dbReference type="ARBA" id="ARBA00023157"/>
    </source>
</evidence>
<evidence type="ECO:0000256" key="6">
    <source>
        <dbReference type="ARBA" id="ARBA00023136"/>
    </source>
</evidence>
<dbReference type="Pfam" id="PF13848">
    <property type="entry name" value="Thioredoxin_6"/>
    <property type="match status" value="1"/>
</dbReference>
<dbReference type="GO" id="GO:0005783">
    <property type="term" value="C:endoplasmic reticulum"/>
    <property type="evidence" value="ECO:0007669"/>
    <property type="project" value="TreeGrafter"/>
</dbReference>
<organism evidence="13 14">
    <name type="scientific">Canna indica</name>
    <name type="common">Indian-shot</name>
    <dbReference type="NCBI Taxonomy" id="4628"/>
    <lineage>
        <taxon>Eukaryota</taxon>
        <taxon>Viridiplantae</taxon>
        <taxon>Streptophyta</taxon>
        <taxon>Embryophyta</taxon>
        <taxon>Tracheophyta</taxon>
        <taxon>Spermatophyta</taxon>
        <taxon>Magnoliopsida</taxon>
        <taxon>Liliopsida</taxon>
        <taxon>Zingiberales</taxon>
        <taxon>Cannaceae</taxon>
        <taxon>Canna</taxon>
    </lineage>
</organism>
<dbReference type="InterPro" id="IPR036249">
    <property type="entry name" value="Thioredoxin-like_sf"/>
</dbReference>
<feature type="chain" id="PRO_5042924735" evidence="11">
    <location>
        <begin position="24"/>
        <end position="446"/>
    </location>
</feature>
<dbReference type="GO" id="GO:0006457">
    <property type="term" value="P:protein folding"/>
    <property type="evidence" value="ECO:0007669"/>
    <property type="project" value="TreeGrafter"/>
</dbReference>
<name>A0AAQ3KS67_9LILI</name>
<dbReference type="FunFam" id="3.40.30.10:FF:000193">
    <property type="entry name" value="Protein disulfide isomerase-like 5-2"/>
    <property type="match status" value="1"/>
</dbReference>
<accession>A0AAQ3KS67</accession>
<dbReference type="PANTHER" id="PTHR18929:SF218">
    <property type="entry name" value="PROTEIN DISULFIDE-ISOMERASE 5-2"/>
    <property type="match status" value="1"/>
</dbReference>
<feature type="domain" description="Thioredoxin" evidence="12">
    <location>
        <begin position="23"/>
        <end position="148"/>
    </location>
</feature>
<evidence type="ECO:0000313" key="14">
    <source>
        <dbReference type="Proteomes" id="UP001327560"/>
    </source>
</evidence>
<reference evidence="13 14" key="1">
    <citation type="submission" date="2023-10" db="EMBL/GenBank/DDBJ databases">
        <title>Chromosome-scale genome assembly provides insights into flower coloration mechanisms of Canna indica.</title>
        <authorList>
            <person name="Li C."/>
        </authorList>
    </citation>
    <scope>NUCLEOTIDE SEQUENCE [LARGE SCALE GENOMIC DNA]</scope>
    <source>
        <tissue evidence="13">Flower</tissue>
    </source>
</reference>
<dbReference type="EMBL" id="CP136896">
    <property type="protein sequence ID" value="WOL12712.1"/>
    <property type="molecule type" value="Genomic_DNA"/>
</dbReference>
<comment type="similarity">
    <text evidence="2">Belongs to the protein disulfide isomerase family.</text>
</comment>
<dbReference type="PROSITE" id="PS51352">
    <property type="entry name" value="THIOREDOXIN_2"/>
    <property type="match status" value="1"/>
</dbReference>
<proteinExistence type="inferred from homology"/>
<protein>
    <submittedName>
        <fullName evidence="13">Protein disulfide isomerase-like 5-2</fullName>
    </submittedName>
</protein>
<dbReference type="FunFam" id="3.40.30.10:FF:000107">
    <property type="entry name" value="Protein disulfide-isomerase 5-2"/>
    <property type="match status" value="1"/>
</dbReference>
<evidence type="ECO:0000256" key="3">
    <source>
        <dbReference type="ARBA" id="ARBA00022692"/>
    </source>
</evidence>
<dbReference type="PROSITE" id="PS00194">
    <property type="entry name" value="THIOREDOXIN_1"/>
    <property type="match status" value="1"/>
</dbReference>
<keyword evidence="8" id="KW-0676">Redox-active center</keyword>
<dbReference type="Gene3D" id="3.40.30.10">
    <property type="entry name" value="Glutaredoxin"/>
    <property type="match status" value="2"/>
</dbReference>
<feature type="compositionally biased region" description="Polar residues" evidence="10">
    <location>
        <begin position="427"/>
        <end position="438"/>
    </location>
</feature>
<dbReference type="PRINTS" id="PR00421">
    <property type="entry name" value="THIOREDOXIN"/>
</dbReference>
<dbReference type="AlphaFoldDB" id="A0AAQ3KS67"/>
<dbReference type="InterPro" id="IPR017937">
    <property type="entry name" value="Thioredoxin_CS"/>
</dbReference>
<dbReference type="GO" id="GO:0034976">
    <property type="term" value="P:response to endoplasmic reticulum stress"/>
    <property type="evidence" value="ECO:0007669"/>
    <property type="project" value="TreeGrafter"/>
</dbReference>
<keyword evidence="6" id="KW-0472">Membrane</keyword>
<keyword evidence="4 11" id="KW-0732">Signal</keyword>
<gene>
    <name evidence="13" type="ORF">Cni_G21479</name>
</gene>
<evidence type="ECO:0000256" key="4">
    <source>
        <dbReference type="ARBA" id="ARBA00022729"/>
    </source>
</evidence>
<dbReference type="Proteomes" id="UP001327560">
    <property type="component" value="Chromosome 7"/>
</dbReference>
<dbReference type="GO" id="GO:0016020">
    <property type="term" value="C:membrane"/>
    <property type="evidence" value="ECO:0007669"/>
    <property type="project" value="UniProtKB-SubCell"/>
</dbReference>
<comment type="subcellular location">
    <subcellularLocation>
        <location evidence="1">Membrane</location>
        <topology evidence="1">Single-pass membrane protein</topology>
    </subcellularLocation>
</comment>
<evidence type="ECO:0000256" key="8">
    <source>
        <dbReference type="ARBA" id="ARBA00023284"/>
    </source>
</evidence>
<dbReference type="SUPFAM" id="SSF52833">
    <property type="entry name" value="Thioredoxin-like"/>
    <property type="match status" value="1"/>
</dbReference>
<dbReference type="CDD" id="cd02961">
    <property type="entry name" value="PDI_a_family"/>
    <property type="match status" value="1"/>
</dbReference>
<evidence type="ECO:0000256" key="10">
    <source>
        <dbReference type="SAM" id="MobiDB-lite"/>
    </source>
</evidence>
<feature type="signal peptide" evidence="11">
    <location>
        <begin position="1"/>
        <end position="23"/>
    </location>
</feature>
<evidence type="ECO:0000256" key="1">
    <source>
        <dbReference type="ARBA" id="ARBA00004167"/>
    </source>
</evidence>
<sequence length="446" mass="50236">MTTTHRRRCRLLIFLLPLLSVFASFSCLAAVAAADEFPRDGTVIELDDKNFDRAISAFDHVLVDFYAPWCGHCKRLAPELDAAAPVLAQLNEPIVIAKINADKYTKLASRYEIDGYPTLMLFMHGVPVDYTGPRKAELLVRFLKKFVAPDVSLLESDSGIHNFVETAGTNFPMFIGFGLNESVILELARKYKKKAWFSIAKDFSEEMMVTYDFDKVPALVSLHPKYSEQSVFYGPFEGEFLEDFIRQNQLPLTVPVNSETLKLMNDDKRKIVLAIVEDELDENSVKLVRILRSAANANRDLIFGYVGLKQWGEFVDAFDINKSSKLPKLLVWDGNEEYYIVVGSEVLDDNDQGSQISHFLEGYREGRTITKQLGGPSLIGFINSLISIKTVYLIVFIVAVLMVIQHFSQSADSPQNRRNQYGHEGSEASTSQTESPINYQPGDKLD</sequence>
<keyword evidence="14" id="KW-1185">Reference proteome</keyword>
<feature type="region of interest" description="Disordered" evidence="10">
    <location>
        <begin position="412"/>
        <end position="446"/>
    </location>
</feature>
<keyword evidence="3" id="KW-0812">Transmembrane</keyword>
<evidence type="ECO:0000259" key="12">
    <source>
        <dbReference type="PROSITE" id="PS51352"/>
    </source>
</evidence>